<feature type="transmembrane region" description="Helical" evidence="10">
    <location>
        <begin position="101"/>
        <end position="127"/>
    </location>
</feature>
<evidence type="ECO:0000256" key="10">
    <source>
        <dbReference type="SAM" id="Phobius"/>
    </source>
</evidence>
<dbReference type="GO" id="GO:0004997">
    <property type="term" value="F:thyrotropin-releasing hormone receptor activity"/>
    <property type="evidence" value="ECO:0007669"/>
    <property type="project" value="InterPro"/>
</dbReference>
<dbReference type="Gene3D" id="1.20.1070.10">
    <property type="entry name" value="Rhodopsin 7-helix transmembrane proteins"/>
    <property type="match status" value="1"/>
</dbReference>
<feature type="domain" description="G-protein coupled receptors family 1 profile" evidence="11">
    <location>
        <begin position="80"/>
        <end position="346"/>
    </location>
</feature>
<evidence type="ECO:0000256" key="8">
    <source>
        <dbReference type="ARBA" id="ARBA00032251"/>
    </source>
</evidence>
<evidence type="ECO:0000256" key="5">
    <source>
        <dbReference type="ARBA" id="ARBA00022692"/>
    </source>
</evidence>
<keyword evidence="9" id="KW-0807">Transducer</keyword>
<gene>
    <name evidence="12" type="ORF">Fcan01_01953</name>
</gene>
<comment type="function">
    <text evidence="1">Receptor for thyrotropin-releasing hormone (TRH). Upon ligand binding, this G-protein-coupled receptor triggers activation of the phosphatidylinositol (IP3)-calcium-protein kinase C (PKC) pathway.</text>
</comment>
<evidence type="ECO:0000256" key="9">
    <source>
        <dbReference type="RuleBase" id="RU000688"/>
    </source>
</evidence>
<reference evidence="12 13" key="1">
    <citation type="submission" date="2015-12" db="EMBL/GenBank/DDBJ databases">
        <title>The genome of Folsomia candida.</title>
        <authorList>
            <person name="Faddeeva A."/>
            <person name="Derks M.F."/>
            <person name="Anvar Y."/>
            <person name="Smit S."/>
            <person name="Van Straalen N."/>
            <person name="Roelofs D."/>
        </authorList>
    </citation>
    <scope>NUCLEOTIDE SEQUENCE [LARGE SCALE GENOMIC DNA]</scope>
    <source>
        <strain evidence="12 13">VU population</strain>
        <tissue evidence="12">Whole body</tissue>
    </source>
</reference>
<evidence type="ECO:0000313" key="13">
    <source>
        <dbReference type="Proteomes" id="UP000198287"/>
    </source>
</evidence>
<keyword evidence="13" id="KW-1185">Reference proteome</keyword>
<dbReference type="OMA" id="HEMMYLL"/>
<evidence type="ECO:0000256" key="1">
    <source>
        <dbReference type="ARBA" id="ARBA00004100"/>
    </source>
</evidence>
<evidence type="ECO:0000259" key="11">
    <source>
        <dbReference type="PROSITE" id="PS50262"/>
    </source>
</evidence>
<dbReference type="AlphaFoldDB" id="A0A226F785"/>
<evidence type="ECO:0000256" key="6">
    <source>
        <dbReference type="ARBA" id="ARBA00022989"/>
    </source>
</evidence>
<dbReference type="PRINTS" id="PR01846">
    <property type="entry name" value="TRHRFAMILY"/>
</dbReference>
<sequence>MLFANCTSPLDCAPEQLYPESSNDTVPDPYKVFLEDPYFCLKGWIGRNDTPCEDPLYFSYNYRIVGTLFQGIVFLVGVFGNLMVVVVVARTKSMHSPTNCYLVSLALADSIVLLASVPQEIVSYYVVGNLWIWGELGCRLLIFLQHLGINVSSLSLAAFTVERWVAICKPFFAQTVCTVNRAKKIIAGVWIFALIYCFPWLFLTQTYPLFYKGFANIESCEYKIERNQYLGYYFTDLVVFYVIPLLLSVILYGLIARILYQSQNAKSSHHGTNGPLSVDSSKTNASRVQVVKMLCMVVIIFAILWLPYRGLLVYNSFAQEKFMDLWFLIFAKTCVFINSAINPILFNAMSLRFRTAFGRVLSCGKTRDFYGRWPYCHTHTTFATASTAMPSTATLNCQLVSTRTPPRHYSSHNSHHTYNQTHPPPHSMTYLEVVVDSSDTVYTCPEEVTQL</sequence>
<keyword evidence="7 10" id="KW-0472">Membrane</keyword>
<proteinExistence type="inferred from homology"/>
<keyword evidence="5 9" id="KW-0812">Transmembrane</keyword>
<dbReference type="PRINTS" id="PR00751">
    <property type="entry name" value="THYROLIBRINR"/>
</dbReference>
<feature type="transmembrane region" description="Helical" evidence="10">
    <location>
        <begin position="326"/>
        <end position="346"/>
    </location>
</feature>
<accession>A0A226F785</accession>
<evidence type="ECO:0000256" key="3">
    <source>
        <dbReference type="ARBA" id="ARBA00010663"/>
    </source>
</evidence>
<dbReference type="OrthoDB" id="5987936at2759"/>
<dbReference type="CDD" id="cd14995">
    <property type="entry name" value="7tmA_TRH-R"/>
    <property type="match status" value="1"/>
</dbReference>
<evidence type="ECO:0000256" key="4">
    <source>
        <dbReference type="ARBA" id="ARBA00018873"/>
    </source>
</evidence>
<dbReference type="PANTHER" id="PTHR46061">
    <property type="entry name" value="THYROTROPIN-RELEASING HORMONE RECEPTOR"/>
    <property type="match status" value="1"/>
</dbReference>
<evidence type="ECO:0000256" key="2">
    <source>
        <dbReference type="ARBA" id="ARBA00004370"/>
    </source>
</evidence>
<dbReference type="Pfam" id="PF00001">
    <property type="entry name" value="7tm_1"/>
    <property type="match status" value="1"/>
</dbReference>
<comment type="subcellular location">
    <subcellularLocation>
        <location evidence="2">Membrane</location>
    </subcellularLocation>
</comment>
<dbReference type="SUPFAM" id="SSF81321">
    <property type="entry name" value="Family A G protein-coupled receptor-like"/>
    <property type="match status" value="1"/>
</dbReference>
<dbReference type="EMBL" id="LNIX01000001">
    <property type="protein sequence ID" value="OXA64726.1"/>
    <property type="molecule type" value="Genomic_DNA"/>
</dbReference>
<dbReference type="PANTHER" id="PTHR46061:SF3">
    <property type="entry name" value="THYROTROPIN-RELEASING HORMONE RECEPTOR"/>
    <property type="match status" value="1"/>
</dbReference>
<organism evidence="12 13">
    <name type="scientific">Folsomia candida</name>
    <name type="common">Springtail</name>
    <dbReference type="NCBI Taxonomy" id="158441"/>
    <lineage>
        <taxon>Eukaryota</taxon>
        <taxon>Metazoa</taxon>
        <taxon>Ecdysozoa</taxon>
        <taxon>Arthropoda</taxon>
        <taxon>Hexapoda</taxon>
        <taxon>Collembola</taxon>
        <taxon>Entomobryomorpha</taxon>
        <taxon>Isotomoidea</taxon>
        <taxon>Isotomidae</taxon>
        <taxon>Proisotominae</taxon>
        <taxon>Folsomia</taxon>
    </lineage>
</organism>
<keyword evidence="9 12" id="KW-0675">Receptor</keyword>
<keyword evidence="9" id="KW-0297">G-protein coupled receptor</keyword>
<protein>
    <recommendedName>
        <fullName evidence="4">Thyrotropin-releasing hormone receptor</fullName>
    </recommendedName>
    <alternativeName>
        <fullName evidence="8">Thyroliberin receptor</fullName>
    </alternativeName>
</protein>
<feature type="transmembrane region" description="Helical" evidence="10">
    <location>
        <begin position="147"/>
        <end position="165"/>
    </location>
</feature>
<name>A0A226F785_FOLCA</name>
<comment type="similarity">
    <text evidence="3 9">Belongs to the G-protein coupled receptor 1 family.</text>
</comment>
<dbReference type="InterPro" id="IPR000276">
    <property type="entry name" value="GPCR_Rhodpsn"/>
</dbReference>
<dbReference type="GO" id="GO:0016020">
    <property type="term" value="C:membrane"/>
    <property type="evidence" value="ECO:0007669"/>
    <property type="project" value="UniProtKB-SubCell"/>
</dbReference>
<feature type="transmembrane region" description="Helical" evidence="10">
    <location>
        <begin position="238"/>
        <end position="260"/>
    </location>
</feature>
<feature type="transmembrane region" description="Helical" evidence="10">
    <location>
        <begin position="185"/>
        <end position="203"/>
    </location>
</feature>
<comment type="caution">
    <text evidence="12">The sequence shown here is derived from an EMBL/GenBank/DDBJ whole genome shotgun (WGS) entry which is preliminary data.</text>
</comment>
<evidence type="ECO:0000313" key="12">
    <source>
        <dbReference type="EMBL" id="OXA64726.1"/>
    </source>
</evidence>
<keyword evidence="6 10" id="KW-1133">Transmembrane helix</keyword>
<evidence type="ECO:0000256" key="7">
    <source>
        <dbReference type="ARBA" id="ARBA00023136"/>
    </source>
</evidence>
<dbReference type="PROSITE" id="PS50262">
    <property type="entry name" value="G_PROTEIN_RECEP_F1_2"/>
    <property type="match status" value="1"/>
</dbReference>
<dbReference type="InterPro" id="IPR017452">
    <property type="entry name" value="GPCR_Rhodpsn_7TM"/>
</dbReference>
<dbReference type="PRINTS" id="PR00237">
    <property type="entry name" value="GPCRRHODOPSN"/>
</dbReference>
<dbReference type="Proteomes" id="UP000198287">
    <property type="component" value="Unassembled WGS sequence"/>
</dbReference>
<dbReference type="InterPro" id="IPR002120">
    <property type="entry name" value="TRH_rcpt_1"/>
</dbReference>
<dbReference type="PROSITE" id="PS00237">
    <property type="entry name" value="G_PROTEIN_RECEP_F1_1"/>
    <property type="match status" value="1"/>
</dbReference>
<dbReference type="STRING" id="158441.A0A226F785"/>
<feature type="transmembrane region" description="Helical" evidence="10">
    <location>
        <begin position="64"/>
        <end position="89"/>
    </location>
</feature>
<dbReference type="SMART" id="SM01381">
    <property type="entry name" value="7TM_GPCR_Srsx"/>
    <property type="match status" value="1"/>
</dbReference>
<feature type="transmembrane region" description="Helical" evidence="10">
    <location>
        <begin position="290"/>
        <end position="306"/>
    </location>
</feature>